<dbReference type="OrthoDB" id="979507at2"/>
<name>A0A3R9NVQ5_9BACT</name>
<dbReference type="SUPFAM" id="SSF56436">
    <property type="entry name" value="C-type lectin-like"/>
    <property type="match status" value="1"/>
</dbReference>
<dbReference type="PANTHER" id="PTHR23150">
    <property type="entry name" value="SULFATASE MODIFYING FACTOR 1, 2"/>
    <property type="match status" value="1"/>
</dbReference>
<reference evidence="3 4" key="1">
    <citation type="submission" date="2018-12" db="EMBL/GenBank/DDBJ databases">
        <authorList>
            <person name="Feng G."/>
            <person name="Zhu H."/>
        </authorList>
    </citation>
    <scope>NUCLEOTIDE SEQUENCE [LARGE SCALE GENOMIC DNA]</scope>
    <source>
        <strain evidence="3 4">LMG 26000</strain>
    </source>
</reference>
<evidence type="ECO:0000256" key="1">
    <source>
        <dbReference type="SAM" id="SignalP"/>
    </source>
</evidence>
<organism evidence="3 4">
    <name type="scientific">Hymenobacter perfusus</name>
    <dbReference type="NCBI Taxonomy" id="1236770"/>
    <lineage>
        <taxon>Bacteria</taxon>
        <taxon>Pseudomonadati</taxon>
        <taxon>Bacteroidota</taxon>
        <taxon>Cytophagia</taxon>
        <taxon>Cytophagales</taxon>
        <taxon>Hymenobacteraceae</taxon>
        <taxon>Hymenobacter</taxon>
    </lineage>
</organism>
<dbReference type="InterPro" id="IPR042095">
    <property type="entry name" value="SUMF_sf"/>
</dbReference>
<dbReference type="PANTHER" id="PTHR23150:SF19">
    <property type="entry name" value="FORMYLGLYCINE-GENERATING ENZYME"/>
    <property type="match status" value="1"/>
</dbReference>
<proteinExistence type="predicted"/>
<gene>
    <name evidence="3" type="ORF">EI293_08390</name>
</gene>
<dbReference type="EMBL" id="RWIU01000002">
    <property type="protein sequence ID" value="RSK44526.1"/>
    <property type="molecule type" value="Genomic_DNA"/>
</dbReference>
<dbReference type="InterPro" id="IPR051043">
    <property type="entry name" value="Sulfatase_Mod_Factor_Kinase"/>
</dbReference>
<dbReference type="InterPro" id="IPR005532">
    <property type="entry name" value="SUMF_dom"/>
</dbReference>
<evidence type="ECO:0000313" key="4">
    <source>
        <dbReference type="Proteomes" id="UP000270291"/>
    </source>
</evidence>
<accession>A0A3R9NVQ5</accession>
<keyword evidence="1" id="KW-0732">Signal</keyword>
<keyword evidence="4" id="KW-1185">Reference proteome</keyword>
<dbReference type="RefSeq" id="WP_125436683.1">
    <property type="nucleotide sequence ID" value="NZ_RWIU01000002.1"/>
</dbReference>
<dbReference type="InterPro" id="IPR016187">
    <property type="entry name" value="CTDL_fold"/>
</dbReference>
<dbReference type="Gene3D" id="3.90.1580.10">
    <property type="entry name" value="paralog of FGE (formylglycine-generating enzyme)"/>
    <property type="match status" value="1"/>
</dbReference>
<feature type="signal peptide" evidence="1">
    <location>
        <begin position="1"/>
        <end position="27"/>
    </location>
</feature>
<sequence length="388" mass="43245">MTLLPRLTPTSLLASLASGVFFLHACASVKPSSTLPGRYSAYTGQPIIGTGITWPADTQPAVHWQKPGLVSINIEDPAYPIYRGFKDNEVLTMNECVVAPETPLGQLVAQAQKATKQTLQFPGNLLLPGVDYRPDEAEVSNLEWQQFIRYLEFDGDSAQAARMWPQRNMLPQPDYFTDPFYFLYPVTGISYEQAQAYCRWRSQRVTTLYQQGQPGRTGLPLDTVQSDFTRVTYRLPTEAEWEYMANAGTNQIHSMPCLQQPARINPAAAAYLKRRAGSAQSEGQVKEQITEFNRTQKPLPTIRYRWTTPGFMTLSTPDYVYGLAPTPFGLYQLAGNAAEMVQERGVTKGGSYLDPLEACTVKARGTYGGPAPHIGFRCVCEVSYPNRK</sequence>
<dbReference type="Pfam" id="PF03781">
    <property type="entry name" value="FGE-sulfatase"/>
    <property type="match status" value="1"/>
</dbReference>
<feature type="chain" id="PRO_5018654974" description="Sulfatase-modifying factor enzyme-like domain-containing protein" evidence="1">
    <location>
        <begin position="28"/>
        <end position="388"/>
    </location>
</feature>
<protein>
    <recommendedName>
        <fullName evidence="2">Sulfatase-modifying factor enzyme-like domain-containing protein</fullName>
    </recommendedName>
</protein>
<dbReference type="Proteomes" id="UP000270291">
    <property type="component" value="Unassembled WGS sequence"/>
</dbReference>
<feature type="domain" description="Sulfatase-modifying factor enzyme-like" evidence="2">
    <location>
        <begin position="135"/>
        <end position="379"/>
    </location>
</feature>
<comment type="caution">
    <text evidence="3">The sequence shown here is derived from an EMBL/GenBank/DDBJ whole genome shotgun (WGS) entry which is preliminary data.</text>
</comment>
<evidence type="ECO:0000313" key="3">
    <source>
        <dbReference type="EMBL" id="RSK44526.1"/>
    </source>
</evidence>
<dbReference type="GO" id="GO:0120147">
    <property type="term" value="F:formylglycine-generating oxidase activity"/>
    <property type="evidence" value="ECO:0007669"/>
    <property type="project" value="TreeGrafter"/>
</dbReference>
<dbReference type="AlphaFoldDB" id="A0A3R9NVQ5"/>
<evidence type="ECO:0000259" key="2">
    <source>
        <dbReference type="Pfam" id="PF03781"/>
    </source>
</evidence>